<keyword evidence="3" id="KW-1185">Reference proteome</keyword>
<name>A0ABU3C4P9_9FLAO</name>
<dbReference type="PANTHER" id="PTHR42705">
    <property type="entry name" value="BIFUNCTIONAL NON-HOMOLOGOUS END JOINING PROTEIN LIGD"/>
    <property type="match status" value="1"/>
</dbReference>
<dbReference type="EMBL" id="JAVRHQ010000001">
    <property type="protein sequence ID" value="MDT0641263.1"/>
    <property type="molecule type" value="Genomic_DNA"/>
</dbReference>
<dbReference type="NCBIfam" id="TIGR02778">
    <property type="entry name" value="ligD_pol"/>
    <property type="match status" value="1"/>
</dbReference>
<dbReference type="PANTHER" id="PTHR42705:SF2">
    <property type="entry name" value="BIFUNCTIONAL NON-HOMOLOGOUS END JOINING PROTEIN LIGD"/>
    <property type="match status" value="1"/>
</dbReference>
<dbReference type="InterPro" id="IPR052171">
    <property type="entry name" value="NHEJ_LigD"/>
</dbReference>
<dbReference type="GO" id="GO:0003910">
    <property type="term" value="F:DNA ligase (ATP) activity"/>
    <property type="evidence" value="ECO:0007669"/>
    <property type="project" value="UniProtKB-EC"/>
</dbReference>
<dbReference type="EC" id="6.5.1.1" evidence="2"/>
<dbReference type="Pfam" id="PF21686">
    <property type="entry name" value="LigD_Prim-Pol"/>
    <property type="match status" value="1"/>
</dbReference>
<accession>A0ABU3C4P9</accession>
<dbReference type="InterPro" id="IPR014145">
    <property type="entry name" value="LigD_pol_dom"/>
</dbReference>
<dbReference type="RefSeq" id="WP_311532871.1">
    <property type="nucleotide sequence ID" value="NZ_JAVRHQ010000001.1"/>
</dbReference>
<dbReference type="Gene3D" id="3.90.920.10">
    <property type="entry name" value="DNA primase, PRIM domain"/>
    <property type="match status" value="1"/>
</dbReference>
<gene>
    <name evidence="2" type="primary">ligD</name>
    <name evidence="2" type="ORF">RM553_00330</name>
</gene>
<protein>
    <submittedName>
        <fullName evidence="2">Non-homologous end-joining DNA ligase</fullName>
        <ecNumber evidence="2">6.5.1.1</ecNumber>
    </submittedName>
</protein>
<dbReference type="Proteomes" id="UP001262889">
    <property type="component" value="Unassembled WGS sequence"/>
</dbReference>
<keyword evidence="2" id="KW-0436">Ligase</keyword>
<comment type="caution">
    <text evidence="2">The sequence shown here is derived from an EMBL/GenBank/DDBJ whole genome shotgun (WGS) entry which is preliminary data.</text>
</comment>
<evidence type="ECO:0000313" key="3">
    <source>
        <dbReference type="Proteomes" id="UP001262889"/>
    </source>
</evidence>
<organism evidence="2 3">
    <name type="scientific">Autumnicola tepida</name>
    <dbReference type="NCBI Taxonomy" id="3075595"/>
    <lineage>
        <taxon>Bacteria</taxon>
        <taxon>Pseudomonadati</taxon>
        <taxon>Bacteroidota</taxon>
        <taxon>Flavobacteriia</taxon>
        <taxon>Flavobacteriales</taxon>
        <taxon>Flavobacteriaceae</taxon>
        <taxon>Autumnicola</taxon>
    </lineage>
</organism>
<reference evidence="2 3" key="1">
    <citation type="submission" date="2023-09" db="EMBL/GenBank/DDBJ databases">
        <authorList>
            <person name="Rey-Velasco X."/>
        </authorList>
    </citation>
    <scope>NUCLEOTIDE SEQUENCE [LARGE SCALE GENOMIC DNA]</scope>
    <source>
        <strain evidence="2 3">F363</strain>
    </source>
</reference>
<dbReference type="SUPFAM" id="SSF56747">
    <property type="entry name" value="Prim-pol domain"/>
    <property type="match status" value="1"/>
</dbReference>
<evidence type="ECO:0000259" key="1">
    <source>
        <dbReference type="Pfam" id="PF21686"/>
    </source>
</evidence>
<feature type="domain" description="DNA ligase D polymerase" evidence="1">
    <location>
        <begin position="28"/>
        <end position="281"/>
    </location>
</feature>
<proteinExistence type="predicted"/>
<dbReference type="CDD" id="cd04861">
    <property type="entry name" value="LigD_Pol_like"/>
    <property type="match status" value="1"/>
</dbReference>
<evidence type="ECO:0000313" key="2">
    <source>
        <dbReference type="EMBL" id="MDT0641263.1"/>
    </source>
</evidence>
<sequence length="307" mass="35534">MAAEKNNGKFQFEISKREKIFFPQEGYTKGDLIDYYEKIAEVMLPHLEERPVTMLRFPNGIEDKRFFQKDEPDYFPDWIDTIEIEKQEGGTTCYVLCNNKPSLIYLANQACITPHIWLSKKDTPDYPDRMIFDLDPSEDNFQEVKSAAGIFRDFLMEKLNLPVFLMTTGSRGLHLVVPLKPEKDFDEVRDFAQEITHYLEKQHPEKFTTAARKNKRENKLYLDVARNGFGQTTVAPYAVRPLAGAPVATPIDWEELAALDSAHKYNIKNIFRRVGKKEDPWKNISAKAVKLDSAVKKFEELSAKQKE</sequence>